<organism evidence="1 2">
    <name type="scientific">Lentzea atacamensis</name>
    <dbReference type="NCBI Taxonomy" id="531938"/>
    <lineage>
        <taxon>Bacteria</taxon>
        <taxon>Bacillati</taxon>
        <taxon>Actinomycetota</taxon>
        <taxon>Actinomycetes</taxon>
        <taxon>Pseudonocardiales</taxon>
        <taxon>Pseudonocardiaceae</taxon>
        <taxon>Lentzea</taxon>
    </lineage>
</organism>
<evidence type="ECO:0000313" key="1">
    <source>
        <dbReference type="EMBL" id="PWK89174.1"/>
    </source>
</evidence>
<dbReference type="PRINTS" id="PR00420">
    <property type="entry name" value="RNGMNOXGNASE"/>
</dbReference>
<dbReference type="InterPro" id="IPR036188">
    <property type="entry name" value="FAD/NAD-bd_sf"/>
</dbReference>
<reference evidence="1 2" key="1">
    <citation type="submission" date="2018-05" db="EMBL/GenBank/DDBJ databases">
        <title>Genomic Encyclopedia of Type Strains, Phase IV (KMG-IV): sequencing the most valuable type-strain genomes for metagenomic binning, comparative biology and taxonomic classification.</title>
        <authorList>
            <person name="Goeker M."/>
        </authorList>
    </citation>
    <scope>NUCLEOTIDE SEQUENCE [LARGE SCALE GENOMIC DNA]</scope>
    <source>
        <strain evidence="1 2">DSM 45480</strain>
    </source>
</reference>
<dbReference type="Gene3D" id="3.50.50.60">
    <property type="entry name" value="FAD/NAD(P)-binding domain"/>
    <property type="match status" value="1"/>
</dbReference>
<protein>
    <submittedName>
        <fullName evidence="1">Flavin-dependent dehydrogenase</fullName>
    </submittedName>
</protein>
<name>A0A316I9Z5_9PSEU</name>
<proteinExistence type="predicted"/>
<sequence length="432" mass="47018">MKAVVMGGGIAGLLAARVLTESFDDVVVLERDKLSDEPEYRAGVPQGRHVHGLLVRGGEIMEGLFPGLRDELVRSGAHLMDAGEMRILNPLGWVASGRSGMPLLVVSRPLLETHIRRRVTAKIVDDAHVTGLSFRGSTVDGVLTRDGRIDADLVVDASGRSSKLPAWLAEAGIAVPEPEVVDSRTGYATRLYTAPPEIPVVVAESLSAPDTPRGGIVMRIEGGRVMVTAQGAGGDHPPRDPEGFQQFLDSLRGPIAGMLADAEPVTPVYLFARTASRRIAFEQVTRWPGGLVAIGDAVCVFNPVYGQGMTVAAMAALLFRRHSDFSAKGCRDFQRKVAKTAQGSWVLSSNADQSWAGVEKTPAPLMRAFRWYMKKWQVALVHDQDIFLRFLRVVHLVASPATLMNPVVFRRLAKYSRLDPRPGRRRAARSPR</sequence>
<dbReference type="EMBL" id="QGHB01000002">
    <property type="protein sequence ID" value="PWK89174.1"/>
    <property type="molecule type" value="Genomic_DNA"/>
</dbReference>
<dbReference type="Proteomes" id="UP000246005">
    <property type="component" value="Unassembled WGS sequence"/>
</dbReference>
<accession>A0A316I9Z5</accession>
<gene>
    <name evidence="1" type="ORF">C8D88_102445</name>
</gene>
<comment type="caution">
    <text evidence="1">The sequence shown here is derived from an EMBL/GenBank/DDBJ whole genome shotgun (WGS) entry which is preliminary data.</text>
</comment>
<dbReference type="AlphaFoldDB" id="A0A316I9Z5"/>
<evidence type="ECO:0000313" key="2">
    <source>
        <dbReference type="Proteomes" id="UP000246005"/>
    </source>
</evidence>
<dbReference type="PANTHER" id="PTHR43422">
    <property type="entry name" value="THIAMINE THIAZOLE SYNTHASE"/>
    <property type="match status" value="1"/>
</dbReference>
<dbReference type="PANTHER" id="PTHR43422:SF3">
    <property type="entry name" value="THIAMINE THIAZOLE SYNTHASE"/>
    <property type="match status" value="1"/>
</dbReference>
<dbReference type="SUPFAM" id="SSF51905">
    <property type="entry name" value="FAD/NAD(P)-binding domain"/>
    <property type="match status" value="1"/>
</dbReference>
<dbReference type="RefSeq" id="WP_109634098.1">
    <property type="nucleotide sequence ID" value="NZ_QGHB01000002.1"/>
</dbReference>